<dbReference type="InterPro" id="IPR036388">
    <property type="entry name" value="WH-like_DNA-bd_sf"/>
</dbReference>
<dbReference type="InterPro" id="IPR005119">
    <property type="entry name" value="LysR_subst-bd"/>
</dbReference>
<proteinExistence type="inferred from homology"/>
<keyword evidence="3" id="KW-0238">DNA-binding</keyword>
<evidence type="ECO:0000256" key="5">
    <source>
        <dbReference type="ARBA" id="ARBA00023163"/>
    </source>
</evidence>
<evidence type="ECO:0000256" key="2">
    <source>
        <dbReference type="ARBA" id="ARBA00023015"/>
    </source>
</evidence>
<protein>
    <submittedName>
        <fullName evidence="7">LysR substrate-binding domain-containing protein</fullName>
    </submittedName>
</protein>
<keyword evidence="8" id="KW-1185">Reference proteome</keyword>
<comment type="similarity">
    <text evidence="1">Belongs to the LysR transcriptional regulatory family.</text>
</comment>
<dbReference type="InterPro" id="IPR036390">
    <property type="entry name" value="WH_DNA-bd_sf"/>
</dbReference>
<dbReference type="Proteomes" id="UP001293718">
    <property type="component" value="Unassembled WGS sequence"/>
</dbReference>
<keyword evidence="4" id="KW-0010">Activator</keyword>
<dbReference type="Pfam" id="PF03466">
    <property type="entry name" value="LysR_substrate"/>
    <property type="match status" value="1"/>
</dbReference>
<dbReference type="Pfam" id="PF00126">
    <property type="entry name" value="HTH_1"/>
    <property type="match status" value="1"/>
</dbReference>
<accession>A0ABU5IFQ7</accession>
<dbReference type="SUPFAM" id="SSF53850">
    <property type="entry name" value="Periplasmic binding protein-like II"/>
    <property type="match status" value="1"/>
</dbReference>
<dbReference type="PANTHER" id="PTHR30293">
    <property type="entry name" value="TRANSCRIPTIONAL REGULATORY PROTEIN NAC-RELATED"/>
    <property type="match status" value="1"/>
</dbReference>
<dbReference type="CDD" id="cd08433">
    <property type="entry name" value="PBP2_Nac"/>
    <property type="match status" value="1"/>
</dbReference>
<evidence type="ECO:0000313" key="7">
    <source>
        <dbReference type="EMBL" id="MDZ5457952.1"/>
    </source>
</evidence>
<dbReference type="Gene3D" id="3.40.190.290">
    <property type="match status" value="1"/>
</dbReference>
<dbReference type="Gene3D" id="1.10.10.10">
    <property type="entry name" value="Winged helix-like DNA-binding domain superfamily/Winged helix DNA-binding domain"/>
    <property type="match status" value="1"/>
</dbReference>
<reference evidence="7 8" key="1">
    <citation type="submission" date="2023-11" db="EMBL/GenBank/DDBJ databases">
        <title>Draft genome of Azohydromonas lata strain H1 (DSM1123), a polyhydroxyalkanoate producer.</title>
        <authorList>
            <person name="Traversa D."/>
            <person name="D'Addabbo P."/>
            <person name="Pazzani C."/>
            <person name="Manzari C."/>
            <person name="Chiara M."/>
            <person name="Scrascia M."/>
        </authorList>
    </citation>
    <scope>NUCLEOTIDE SEQUENCE [LARGE SCALE GENOMIC DNA]</scope>
    <source>
        <strain evidence="7 8">H1</strain>
    </source>
</reference>
<comment type="caution">
    <text evidence="7">The sequence shown here is derived from an EMBL/GenBank/DDBJ whole genome shotgun (WGS) entry which is preliminary data.</text>
</comment>
<dbReference type="InterPro" id="IPR000847">
    <property type="entry name" value="LysR_HTH_N"/>
</dbReference>
<dbReference type="PANTHER" id="PTHR30293:SF0">
    <property type="entry name" value="NITROGEN ASSIMILATION REGULATORY PROTEIN NAC"/>
    <property type="match status" value="1"/>
</dbReference>
<evidence type="ECO:0000256" key="1">
    <source>
        <dbReference type="ARBA" id="ARBA00009437"/>
    </source>
</evidence>
<dbReference type="PRINTS" id="PR00039">
    <property type="entry name" value="HTHLYSR"/>
</dbReference>
<dbReference type="RefSeq" id="WP_322466131.1">
    <property type="nucleotide sequence ID" value="NZ_JAXOJX010000024.1"/>
</dbReference>
<dbReference type="SUPFAM" id="SSF46785">
    <property type="entry name" value="Winged helix' DNA-binding domain"/>
    <property type="match status" value="1"/>
</dbReference>
<keyword evidence="2" id="KW-0805">Transcription regulation</keyword>
<evidence type="ECO:0000313" key="8">
    <source>
        <dbReference type="Proteomes" id="UP001293718"/>
    </source>
</evidence>
<gene>
    <name evidence="7" type="ORF">SM757_15340</name>
</gene>
<name>A0ABU5IFQ7_9BURK</name>
<evidence type="ECO:0000256" key="4">
    <source>
        <dbReference type="ARBA" id="ARBA00023159"/>
    </source>
</evidence>
<dbReference type="EMBL" id="JAXOJX010000024">
    <property type="protein sequence ID" value="MDZ5457952.1"/>
    <property type="molecule type" value="Genomic_DNA"/>
</dbReference>
<keyword evidence="5" id="KW-0804">Transcription</keyword>
<dbReference type="PROSITE" id="PS50931">
    <property type="entry name" value="HTH_LYSR"/>
    <property type="match status" value="1"/>
</dbReference>
<feature type="domain" description="HTH lysR-type" evidence="6">
    <location>
        <begin position="1"/>
        <end position="58"/>
    </location>
</feature>
<sequence>MDFKQLRALVTVAETGNVTRASTVLNIVQPAVSRQLKLLEEELGVTLFERSRHGMDLTEAGRTLVEYARRVLNELDRARAEIAPARGSIGGIVTVGLLPSACDLLSSALVTAVAARYPGIRVRISMGYAGYLQRWLEAGEIDTALLYDPKPTPAIQTRQLLEEGLWAVGLPDSGLKRDVPVTLRELATKPLILPSAPHGIRALVDHAAALQSLQLQVVAETNALSVQRSLVLGGHGLTILPSIAVAEDIARGLLNAAPLTQPTLLRKIVLALPTNRQTTLPVRCVVELLVETMREAVDRKHWPAARWLAE</sequence>
<evidence type="ECO:0000259" key="6">
    <source>
        <dbReference type="PROSITE" id="PS50931"/>
    </source>
</evidence>
<organism evidence="7 8">
    <name type="scientific">Azohydromonas lata</name>
    <dbReference type="NCBI Taxonomy" id="45677"/>
    <lineage>
        <taxon>Bacteria</taxon>
        <taxon>Pseudomonadati</taxon>
        <taxon>Pseudomonadota</taxon>
        <taxon>Betaproteobacteria</taxon>
        <taxon>Burkholderiales</taxon>
        <taxon>Sphaerotilaceae</taxon>
        <taxon>Azohydromonas</taxon>
    </lineage>
</organism>
<evidence type="ECO:0000256" key="3">
    <source>
        <dbReference type="ARBA" id="ARBA00023125"/>
    </source>
</evidence>